<dbReference type="Pfam" id="PF00528">
    <property type="entry name" value="BPD_transp_1"/>
    <property type="match status" value="1"/>
</dbReference>
<dbReference type="CDD" id="cd06261">
    <property type="entry name" value="TM_PBP2"/>
    <property type="match status" value="1"/>
</dbReference>
<feature type="transmembrane region" description="Helical" evidence="7">
    <location>
        <begin position="253"/>
        <end position="276"/>
    </location>
</feature>
<feature type="transmembrane region" description="Helical" evidence="7">
    <location>
        <begin position="68"/>
        <end position="91"/>
    </location>
</feature>
<name>A0A0F9FK88_9ZZZZ</name>
<keyword evidence="2" id="KW-0813">Transport</keyword>
<dbReference type="PANTHER" id="PTHR43386">
    <property type="entry name" value="OLIGOPEPTIDE TRANSPORT SYSTEM PERMEASE PROTEIN APPC"/>
    <property type="match status" value="1"/>
</dbReference>
<evidence type="ECO:0000256" key="6">
    <source>
        <dbReference type="ARBA" id="ARBA00023136"/>
    </source>
</evidence>
<protein>
    <recommendedName>
        <fullName evidence="8">ABC transmembrane type-1 domain-containing protein</fullName>
    </recommendedName>
</protein>
<dbReference type="InterPro" id="IPR035906">
    <property type="entry name" value="MetI-like_sf"/>
</dbReference>
<evidence type="ECO:0000256" key="3">
    <source>
        <dbReference type="ARBA" id="ARBA00022475"/>
    </source>
</evidence>
<dbReference type="Gene3D" id="1.10.3720.10">
    <property type="entry name" value="MetI-like"/>
    <property type="match status" value="1"/>
</dbReference>
<keyword evidence="4 7" id="KW-0812">Transmembrane</keyword>
<evidence type="ECO:0000256" key="2">
    <source>
        <dbReference type="ARBA" id="ARBA00022448"/>
    </source>
</evidence>
<gene>
    <name evidence="9" type="ORF">LCGC14_1942110</name>
</gene>
<dbReference type="AlphaFoldDB" id="A0A0F9FK88"/>
<feature type="domain" description="ABC transmembrane type-1" evidence="8">
    <location>
        <begin position="132"/>
        <end position="320"/>
    </location>
</feature>
<keyword evidence="5 7" id="KW-1133">Transmembrane helix</keyword>
<dbReference type="GO" id="GO:0055085">
    <property type="term" value="P:transmembrane transport"/>
    <property type="evidence" value="ECO:0007669"/>
    <property type="project" value="InterPro"/>
</dbReference>
<dbReference type="InterPro" id="IPR000515">
    <property type="entry name" value="MetI-like"/>
</dbReference>
<keyword evidence="3" id="KW-1003">Cell membrane</keyword>
<feature type="transmembrane region" description="Helical" evidence="7">
    <location>
        <begin position="197"/>
        <end position="214"/>
    </location>
</feature>
<organism evidence="9">
    <name type="scientific">marine sediment metagenome</name>
    <dbReference type="NCBI Taxonomy" id="412755"/>
    <lineage>
        <taxon>unclassified sequences</taxon>
        <taxon>metagenomes</taxon>
        <taxon>ecological metagenomes</taxon>
    </lineage>
</organism>
<feature type="transmembrane region" description="Helical" evidence="7">
    <location>
        <begin position="302"/>
        <end position="323"/>
    </location>
</feature>
<proteinExistence type="predicted"/>
<dbReference type="EMBL" id="LAZR01021037">
    <property type="protein sequence ID" value="KKL86698.1"/>
    <property type="molecule type" value="Genomic_DNA"/>
</dbReference>
<evidence type="ECO:0000256" key="4">
    <source>
        <dbReference type="ARBA" id="ARBA00022692"/>
    </source>
</evidence>
<dbReference type="PROSITE" id="PS50928">
    <property type="entry name" value="ABC_TM1"/>
    <property type="match status" value="1"/>
</dbReference>
<comment type="caution">
    <text evidence="9">The sequence shown here is derived from an EMBL/GenBank/DDBJ whole genome shotgun (WGS) entry which is preliminary data.</text>
</comment>
<feature type="transmembrane region" description="Helical" evidence="7">
    <location>
        <begin position="138"/>
        <end position="159"/>
    </location>
</feature>
<dbReference type="InterPro" id="IPR050366">
    <property type="entry name" value="BP-dependent_transpt_permease"/>
</dbReference>
<dbReference type="SUPFAM" id="SSF161098">
    <property type="entry name" value="MetI-like"/>
    <property type="match status" value="1"/>
</dbReference>
<dbReference type="PANTHER" id="PTHR43386:SF1">
    <property type="entry name" value="D,D-DIPEPTIDE TRANSPORT SYSTEM PERMEASE PROTEIN DDPC-RELATED"/>
    <property type="match status" value="1"/>
</dbReference>
<evidence type="ECO:0000256" key="5">
    <source>
        <dbReference type="ARBA" id="ARBA00022989"/>
    </source>
</evidence>
<evidence type="ECO:0000256" key="1">
    <source>
        <dbReference type="ARBA" id="ARBA00004651"/>
    </source>
</evidence>
<reference evidence="9" key="1">
    <citation type="journal article" date="2015" name="Nature">
        <title>Complex archaea that bridge the gap between prokaryotes and eukaryotes.</title>
        <authorList>
            <person name="Spang A."/>
            <person name="Saw J.H."/>
            <person name="Jorgensen S.L."/>
            <person name="Zaremba-Niedzwiedzka K."/>
            <person name="Martijn J."/>
            <person name="Lind A.E."/>
            <person name="van Eijk R."/>
            <person name="Schleper C."/>
            <person name="Guy L."/>
            <person name="Ettema T.J."/>
        </authorList>
    </citation>
    <scope>NUCLEOTIDE SEQUENCE</scope>
</reference>
<accession>A0A0F9FK88</accession>
<evidence type="ECO:0000259" key="8">
    <source>
        <dbReference type="PROSITE" id="PS50928"/>
    </source>
</evidence>
<dbReference type="GO" id="GO:0005886">
    <property type="term" value="C:plasma membrane"/>
    <property type="evidence" value="ECO:0007669"/>
    <property type="project" value="UniProtKB-SubCell"/>
</dbReference>
<feature type="transmembrane region" description="Helical" evidence="7">
    <location>
        <begin position="171"/>
        <end position="191"/>
    </location>
</feature>
<sequence length="334" mass="37404">MEYQEELKVEELEEKQKESFLRHILSWIGMNIKFLLIPGSRLEDLSRREFEYEKTISKRKFIRRLKSVLTILGIVIIFSIITLAVFGSWLAPYTFDEANGVHTGSWAPPSDAHPLGTTNFGRDVLARIIYGARSSITIALPAITFSVIIGVMFGVMAGFYGGWIDTLIMRLADILLAFPGLILALVFIAILGQRMEYIMLAYGILGVPYYARLIRGSVLQARELPYVEAAKTSGSGNWRLMFKHVLPNTIQPIIISFTFDIGGIILSLAGLSFLGFSDYRLIEWGNDIAGGRLYMYQAPWAAVWPGVMILVTVLGFMLVGDGLRDALDPRLRNL</sequence>
<evidence type="ECO:0000313" key="9">
    <source>
        <dbReference type="EMBL" id="KKL86698.1"/>
    </source>
</evidence>
<evidence type="ECO:0000256" key="7">
    <source>
        <dbReference type="SAM" id="Phobius"/>
    </source>
</evidence>
<keyword evidence="6 7" id="KW-0472">Membrane</keyword>
<comment type="subcellular location">
    <subcellularLocation>
        <location evidence="1">Cell membrane</location>
        <topology evidence="1">Multi-pass membrane protein</topology>
    </subcellularLocation>
</comment>